<gene>
    <name evidence="1" type="ORF">PPL_07727</name>
</gene>
<dbReference type="InParanoid" id="D3BGS5"/>
<organism evidence="1 2">
    <name type="scientific">Heterostelium pallidum (strain ATCC 26659 / Pp 5 / PN500)</name>
    <name type="common">Cellular slime mold</name>
    <name type="synonym">Polysphondylium pallidum</name>
    <dbReference type="NCBI Taxonomy" id="670386"/>
    <lineage>
        <taxon>Eukaryota</taxon>
        <taxon>Amoebozoa</taxon>
        <taxon>Evosea</taxon>
        <taxon>Eumycetozoa</taxon>
        <taxon>Dictyostelia</taxon>
        <taxon>Acytosteliales</taxon>
        <taxon>Acytosteliaceae</taxon>
        <taxon>Heterostelium</taxon>
    </lineage>
</organism>
<protein>
    <submittedName>
        <fullName evidence="1">Uncharacterized protein</fullName>
    </submittedName>
</protein>
<accession>D3BGS5</accession>
<evidence type="ECO:0000313" key="2">
    <source>
        <dbReference type="Proteomes" id="UP000001396"/>
    </source>
</evidence>
<dbReference type="RefSeq" id="XP_020431430.1">
    <property type="nucleotide sequence ID" value="XM_020578561.1"/>
</dbReference>
<dbReference type="Proteomes" id="UP000001396">
    <property type="component" value="Unassembled WGS sequence"/>
</dbReference>
<dbReference type="AlphaFoldDB" id="D3BGS5"/>
<sequence>MLQSLEEDGIKIFEIIVKSVQKKHGSSSKSLEYLGQLENQWGWQSQSKLKEEKPDFSFAKTIFDYGISACWNPIIELVRKHDRSIDLFNTFVHDHQTCKNYVINAIGEPIVIPKKKIHNKSNS</sequence>
<name>D3BGS5_HETP5</name>
<dbReference type="GeneID" id="31363208"/>
<comment type="caution">
    <text evidence="1">The sequence shown here is derived from an EMBL/GenBank/DDBJ whole genome shotgun (WGS) entry which is preliminary data.</text>
</comment>
<keyword evidence="2" id="KW-1185">Reference proteome</keyword>
<dbReference type="EMBL" id="ADBJ01000035">
    <property type="protein sequence ID" value="EFA79309.1"/>
    <property type="molecule type" value="Genomic_DNA"/>
</dbReference>
<reference evidence="1 2" key="1">
    <citation type="journal article" date="2011" name="Genome Res.">
        <title>Phylogeny-wide analysis of social amoeba genomes highlights ancient origins for complex intercellular communication.</title>
        <authorList>
            <person name="Heidel A.J."/>
            <person name="Lawal H.M."/>
            <person name="Felder M."/>
            <person name="Schilde C."/>
            <person name="Helps N.R."/>
            <person name="Tunggal B."/>
            <person name="Rivero F."/>
            <person name="John U."/>
            <person name="Schleicher M."/>
            <person name="Eichinger L."/>
            <person name="Platzer M."/>
            <person name="Noegel A.A."/>
            <person name="Schaap P."/>
            <person name="Gloeckner G."/>
        </authorList>
    </citation>
    <scope>NUCLEOTIDE SEQUENCE [LARGE SCALE GENOMIC DNA]</scope>
    <source>
        <strain evidence="2">ATCC 26659 / Pp 5 / PN500</strain>
    </source>
</reference>
<evidence type="ECO:0000313" key="1">
    <source>
        <dbReference type="EMBL" id="EFA79309.1"/>
    </source>
</evidence>
<proteinExistence type="predicted"/>